<keyword evidence="3" id="KW-1185">Reference proteome</keyword>
<organism evidence="2 3">
    <name type="scientific">Ornithinibacillus xuwenensis</name>
    <dbReference type="NCBI Taxonomy" id="3144668"/>
    <lineage>
        <taxon>Bacteria</taxon>
        <taxon>Bacillati</taxon>
        <taxon>Bacillota</taxon>
        <taxon>Bacilli</taxon>
        <taxon>Bacillales</taxon>
        <taxon>Bacillaceae</taxon>
        <taxon>Ornithinibacillus</taxon>
    </lineage>
</organism>
<comment type="caution">
    <text evidence="2">The sequence shown here is derived from an EMBL/GenBank/DDBJ whole genome shotgun (WGS) entry which is preliminary data.</text>
</comment>
<dbReference type="RefSeq" id="WP_345824947.1">
    <property type="nucleotide sequence ID" value="NZ_JBDIML010000003.1"/>
</dbReference>
<evidence type="ECO:0000259" key="1">
    <source>
        <dbReference type="Pfam" id="PF09860"/>
    </source>
</evidence>
<evidence type="ECO:0000313" key="3">
    <source>
        <dbReference type="Proteomes" id="UP001444625"/>
    </source>
</evidence>
<sequence>MERDSLFWNASIEELQKGYTYQSSSDEYICLFCNRRFEDGVIYPTENLLLEAKKAIVYHIKETHRSTFDYLLGMDKKYTGLSELQKELLQYFKKGLSDKEIVKETSGGSTSTIRNHRFKLKEKEKQARIFLTIMSLIQEEEAPTIRQDEFISIHKGAKMVDDRYAITKEEKDKVLSTYFHKDGTLGTFPSKEKRKIIVLQHILGLFNGEKIYTEKEINEILKTIYSDFVTIRRYLIEYGFMERNKDGSEYWIKQ</sequence>
<proteinExistence type="predicted"/>
<gene>
    <name evidence="2" type="ORF">ABC228_09750</name>
</gene>
<dbReference type="InterPro" id="IPR018656">
    <property type="entry name" value="DUF2087"/>
</dbReference>
<protein>
    <submittedName>
        <fullName evidence="2">DUF2087 domain-containing protein</fullName>
    </submittedName>
</protein>
<feature type="domain" description="DUF2087" evidence="1">
    <location>
        <begin position="185"/>
        <end position="251"/>
    </location>
</feature>
<dbReference type="EMBL" id="JBDIML010000003">
    <property type="protein sequence ID" value="MEN2767472.1"/>
    <property type="molecule type" value="Genomic_DNA"/>
</dbReference>
<evidence type="ECO:0000313" key="2">
    <source>
        <dbReference type="EMBL" id="MEN2767472.1"/>
    </source>
</evidence>
<name>A0ABU9XKW9_9BACI</name>
<dbReference type="Proteomes" id="UP001444625">
    <property type="component" value="Unassembled WGS sequence"/>
</dbReference>
<dbReference type="Pfam" id="PF09860">
    <property type="entry name" value="DUF2087"/>
    <property type="match status" value="1"/>
</dbReference>
<reference evidence="2 3" key="1">
    <citation type="submission" date="2024-05" db="EMBL/GenBank/DDBJ databases">
        <authorList>
            <person name="Haq I."/>
            <person name="Ullah Z."/>
            <person name="Ahmad R."/>
            <person name="Li M."/>
            <person name="Tong Y."/>
        </authorList>
    </citation>
    <scope>NUCLEOTIDE SEQUENCE [LARGE SCALE GENOMIC DNA]</scope>
    <source>
        <strain evidence="2 3">16A2E</strain>
    </source>
</reference>
<accession>A0ABU9XKW9</accession>